<organism evidence="2">
    <name type="scientific">Haptolina brevifila</name>
    <dbReference type="NCBI Taxonomy" id="156173"/>
    <lineage>
        <taxon>Eukaryota</taxon>
        <taxon>Haptista</taxon>
        <taxon>Haptophyta</taxon>
        <taxon>Prymnesiophyceae</taxon>
        <taxon>Prymnesiales</taxon>
        <taxon>Prymnesiaceae</taxon>
        <taxon>Haptolina</taxon>
    </lineage>
</organism>
<reference evidence="2" key="1">
    <citation type="submission" date="2021-01" db="EMBL/GenBank/DDBJ databases">
        <authorList>
            <person name="Corre E."/>
            <person name="Pelletier E."/>
            <person name="Niang G."/>
            <person name="Scheremetjew M."/>
            <person name="Finn R."/>
            <person name="Kale V."/>
            <person name="Holt S."/>
            <person name="Cochrane G."/>
            <person name="Meng A."/>
            <person name="Brown T."/>
            <person name="Cohen L."/>
        </authorList>
    </citation>
    <scope>NUCLEOTIDE SEQUENCE</scope>
    <source>
        <strain evidence="2">UTEX LB 985</strain>
    </source>
</reference>
<name>A0A7S2JJE7_9EUKA</name>
<evidence type="ECO:0000256" key="1">
    <source>
        <dbReference type="SAM" id="MobiDB-lite"/>
    </source>
</evidence>
<dbReference type="EMBL" id="HBGU01082271">
    <property type="protein sequence ID" value="CAD9549527.1"/>
    <property type="molecule type" value="Transcribed_RNA"/>
</dbReference>
<proteinExistence type="predicted"/>
<feature type="region of interest" description="Disordered" evidence="1">
    <location>
        <begin position="1"/>
        <end position="31"/>
    </location>
</feature>
<sequence length="181" mass="20073">MSAVSVADSDITTTTSHLPNRVTGSPSGKMHANLERRNDLRNADMFSNINYFATARQPFVAQTSGDAVYSAPDNDRRMKEASWISSQAWFESLRYYPKGEEAVKNDDCEATFNGNTHGSTVPSEHLENDVRNRVGLAPADPAWMPHQLQEQWAPEMEHRMKHLSVTNSVAHSSLPNGSAVD</sequence>
<accession>A0A7S2JJE7</accession>
<feature type="compositionally biased region" description="Polar residues" evidence="1">
    <location>
        <begin position="10"/>
        <end position="26"/>
    </location>
</feature>
<protein>
    <submittedName>
        <fullName evidence="2">Uncharacterized protein</fullName>
    </submittedName>
</protein>
<gene>
    <name evidence="2" type="ORF">CBRE1094_LOCUS44894</name>
</gene>
<dbReference type="AlphaFoldDB" id="A0A7S2JJE7"/>
<evidence type="ECO:0000313" key="2">
    <source>
        <dbReference type="EMBL" id="CAD9549527.1"/>
    </source>
</evidence>